<gene>
    <name evidence="4" type="ORF">ETAA1_06800</name>
</gene>
<evidence type="ECO:0000256" key="1">
    <source>
        <dbReference type="ARBA" id="ARBA00005323"/>
    </source>
</evidence>
<sequence length="373" mass="39156">MHPAYALADAADVFTPALVLYPELIRANIARVVELAGGPGRLRPHVKTHKTREIARMLLDAGVTKHKCATIAEAEMLASAGAPDVLIAYPLVGPNIKRLAALMTAFPGTTFSVLIDHPDSAKALSAGMAAAGHTVGVVLDLDVGQHRTGIAVGDGALSLYLAAAKLPGLRPDGFQAYDGHNHQPDRADREAAVRGFLAPVLELRAAAEKAGVPVPRLVCGGTPTFPIFAGMTDVPGVECSPGTFVLHDAGYGGKFADLAGITPAAVLVTRVISRPTADRVTFDLGNKAVAADPPMERRVHLLDFPEYRTVGHNEEHLIVETAGAAKYAPGDVVYALPGHVCPTVALHREVLVAEGNRVVGRWAVAARDRVLTV</sequence>
<comment type="similarity">
    <text evidence="1">Belongs to the DSD1 family.</text>
</comment>
<dbReference type="EMBL" id="CP036273">
    <property type="protein sequence ID" value="QDU18784.1"/>
    <property type="molecule type" value="Genomic_DNA"/>
</dbReference>
<name>A0A517XMQ5_9BACT</name>
<dbReference type="InterPro" id="IPR042208">
    <property type="entry name" value="D-ser_dehydrat-like_sf"/>
</dbReference>
<dbReference type="Pfam" id="PF01168">
    <property type="entry name" value="Ala_racemase_N"/>
    <property type="match status" value="1"/>
</dbReference>
<evidence type="ECO:0000259" key="3">
    <source>
        <dbReference type="SMART" id="SM01119"/>
    </source>
</evidence>
<dbReference type="Gene3D" id="2.40.37.20">
    <property type="entry name" value="D-serine dehydratase-like domain"/>
    <property type="match status" value="1"/>
</dbReference>
<dbReference type="KEGG" id="uli:ETAA1_06800"/>
<dbReference type="CDD" id="cd06821">
    <property type="entry name" value="PLPDE_III_D-TA"/>
    <property type="match status" value="1"/>
</dbReference>
<dbReference type="InterPro" id="IPR001608">
    <property type="entry name" value="Ala_racemase_N"/>
</dbReference>
<dbReference type="Pfam" id="PF14031">
    <property type="entry name" value="D-ser_dehydrat"/>
    <property type="match status" value="1"/>
</dbReference>
<proteinExistence type="inferred from homology"/>
<keyword evidence="5" id="KW-1185">Reference proteome</keyword>
<dbReference type="InterPro" id="IPR051466">
    <property type="entry name" value="D-amino_acid_metab_enzyme"/>
</dbReference>
<dbReference type="GO" id="GO:0008721">
    <property type="term" value="F:D-serine ammonia-lyase activity"/>
    <property type="evidence" value="ECO:0007669"/>
    <property type="project" value="TreeGrafter"/>
</dbReference>
<dbReference type="Proteomes" id="UP000319576">
    <property type="component" value="Chromosome"/>
</dbReference>
<dbReference type="GO" id="GO:0036088">
    <property type="term" value="P:D-serine catabolic process"/>
    <property type="evidence" value="ECO:0007669"/>
    <property type="project" value="TreeGrafter"/>
</dbReference>
<dbReference type="SMART" id="SM01119">
    <property type="entry name" value="D-ser_dehydrat"/>
    <property type="match status" value="1"/>
</dbReference>
<evidence type="ECO:0000313" key="4">
    <source>
        <dbReference type="EMBL" id="QDU18784.1"/>
    </source>
</evidence>
<feature type="domain" description="D-serine dehydratase-like" evidence="3">
    <location>
        <begin position="264"/>
        <end position="354"/>
    </location>
</feature>
<dbReference type="InterPro" id="IPR026956">
    <property type="entry name" value="D-ser_dehydrat-like_dom"/>
</dbReference>
<dbReference type="GO" id="GO:0043876">
    <property type="term" value="F:D-threonine aldolase activity"/>
    <property type="evidence" value="ECO:0007669"/>
    <property type="project" value="UniProtKB-EC"/>
</dbReference>
<protein>
    <submittedName>
        <fullName evidence="4">D-threonine aldolase</fullName>
        <ecNumber evidence="4">4.1.2.42</ecNumber>
    </submittedName>
</protein>
<dbReference type="PANTHER" id="PTHR28004">
    <property type="entry name" value="ZGC:162816-RELATED"/>
    <property type="match status" value="1"/>
</dbReference>
<dbReference type="OrthoDB" id="9788869at2"/>
<dbReference type="InterPro" id="IPR029066">
    <property type="entry name" value="PLP-binding_barrel"/>
</dbReference>
<reference evidence="4 5" key="1">
    <citation type="submission" date="2019-02" db="EMBL/GenBank/DDBJ databases">
        <title>Deep-cultivation of Planctomycetes and their phenomic and genomic characterization uncovers novel biology.</title>
        <authorList>
            <person name="Wiegand S."/>
            <person name="Jogler M."/>
            <person name="Boedeker C."/>
            <person name="Pinto D."/>
            <person name="Vollmers J."/>
            <person name="Rivas-Marin E."/>
            <person name="Kohn T."/>
            <person name="Peeters S.H."/>
            <person name="Heuer A."/>
            <person name="Rast P."/>
            <person name="Oberbeckmann S."/>
            <person name="Bunk B."/>
            <person name="Jeske O."/>
            <person name="Meyerdierks A."/>
            <person name="Storesund J.E."/>
            <person name="Kallscheuer N."/>
            <person name="Luecker S."/>
            <person name="Lage O.M."/>
            <person name="Pohl T."/>
            <person name="Merkel B.J."/>
            <person name="Hornburger P."/>
            <person name="Mueller R.-W."/>
            <person name="Bruemmer F."/>
            <person name="Labrenz M."/>
            <person name="Spormann A.M."/>
            <person name="Op den Camp H."/>
            <person name="Overmann J."/>
            <person name="Amann R."/>
            <person name="Jetten M.S.M."/>
            <person name="Mascher T."/>
            <person name="Medema M.H."/>
            <person name="Devos D.P."/>
            <person name="Kaster A.-K."/>
            <person name="Ovreas L."/>
            <person name="Rohde M."/>
            <person name="Galperin M.Y."/>
            <person name="Jogler C."/>
        </authorList>
    </citation>
    <scope>NUCLEOTIDE SEQUENCE [LARGE SCALE GENOMIC DNA]</scope>
    <source>
        <strain evidence="4 5">ETA_A1</strain>
    </source>
</reference>
<dbReference type="PANTHER" id="PTHR28004:SF2">
    <property type="entry name" value="D-SERINE DEHYDRATASE"/>
    <property type="match status" value="1"/>
</dbReference>
<dbReference type="SUPFAM" id="SSF51419">
    <property type="entry name" value="PLP-binding barrel"/>
    <property type="match status" value="1"/>
</dbReference>
<dbReference type="EC" id="4.1.2.42" evidence="4"/>
<dbReference type="RefSeq" id="WP_145234301.1">
    <property type="nucleotide sequence ID" value="NZ_CP036273.1"/>
</dbReference>
<dbReference type="Gene3D" id="3.20.20.10">
    <property type="entry name" value="Alanine racemase"/>
    <property type="match status" value="1"/>
</dbReference>
<evidence type="ECO:0000313" key="5">
    <source>
        <dbReference type="Proteomes" id="UP000319576"/>
    </source>
</evidence>
<keyword evidence="2 4" id="KW-0456">Lyase</keyword>
<accession>A0A517XMQ5</accession>
<dbReference type="AlphaFoldDB" id="A0A517XMQ5"/>
<evidence type="ECO:0000256" key="2">
    <source>
        <dbReference type="ARBA" id="ARBA00023239"/>
    </source>
</evidence>
<organism evidence="4 5">
    <name type="scientific">Urbifossiella limnaea</name>
    <dbReference type="NCBI Taxonomy" id="2528023"/>
    <lineage>
        <taxon>Bacteria</taxon>
        <taxon>Pseudomonadati</taxon>
        <taxon>Planctomycetota</taxon>
        <taxon>Planctomycetia</taxon>
        <taxon>Gemmatales</taxon>
        <taxon>Gemmataceae</taxon>
        <taxon>Urbifossiella</taxon>
    </lineage>
</organism>